<dbReference type="GO" id="GO:0016705">
    <property type="term" value="F:oxidoreductase activity, acting on paired donors, with incorporation or reduction of molecular oxygen"/>
    <property type="evidence" value="ECO:0007669"/>
    <property type="project" value="InterPro"/>
</dbReference>
<dbReference type="Proteomes" id="UP000290289">
    <property type="component" value="Chromosome 15"/>
</dbReference>
<keyword evidence="11" id="KW-0812">Transmembrane</keyword>
<dbReference type="InterPro" id="IPR017972">
    <property type="entry name" value="Cyt_P450_CS"/>
</dbReference>
<evidence type="ECO:0000256" key="10">
    <source>
        <dbReference type="PIRSR" id="PIRSR602401-1"/>
    </source>
</evidence>
<keyword evidence="4 10" id="KW-0349">Heme</keyword>
<evidence type="ECO:0000256" key="8">
    <source>
        <dbReference type="ARBA" id="ARBA00023033"/>
    </source>
</evidence>
<keyword evidence="13" id="KW-1185">Reference proteome</keyword>
<dbReference type="PANTHER" id="PTHR47947:SF3">
    <property type="entry name" value="CYTOCHROME P450 81D1-LIKE"/>
    <property type="match status" value="1"/>
</dbReference>
<evidence type="ECO:0008006" key="14">
    <source>
        <dbReference type="Google" id="ProtNLM"/>
    </source>
</evidence>
<dbReference type="AlphaFoldDB" id="A0A498HUJ3"/>
<evidence type="ECO:0000256" key="6">
    <source>
        <dbReference type="ARBA" id="ARBA00023002"/>
    </source>
</evidence>
<dbReference type="STRING" id="3750.A0A498HUJ3"/>
<dbReference type="GO" id="GO:0004497">
    <property type="term" value="F:monooxygenase activity"/>
    <property type="evidence" value="ECO:0007669"/>
    <property type="project" value="UniProtKB-KW"/>
</dbReference>
<proteinExistence type="inferred from homology"/>
<comment type="subcellular location">
    <subcellularLocation>
        <location evidence="2">Membrane</location>
    </subcellularLocation>
</comment>
<evidence type="ECO:0000256" key="1">
    <source>
        <dbReference type="ARBA" id="ARBA00001971"/>
    </source>
</evidence>
<dbReference type="PANTHER" id="PTHR47947">
    <property type="entry name" value="CYTOCHROME P450 82C3-RELATED"/>
    <property type="match status" value="1"/>
</dbReference>
<dbReference type="Gene3D" id="1.10.630.10">
    <property type="entry name" value="Cytochrome P450"/>
    <property type="match status" value="2"/>
</dbReference>
<dbReference type="SUPFAM" id="SSF48264">
    <property type="entry name" value="Cytochrome P450"/>
    <property type="match status" value="2"/>
</dbReference>
<evidence type="ECO:0000313" key="12">
    <source>
        <dbReference type="EMBL" id="RXH72831.1"/>
    </source>
</evidence>
<comment type="cofactor">
    <cofactor evidence="1 10">
        <name>heme</name>
        <dbReference type="ChEBI" id="CHEBI:30413"/>
    </cofactor>
</comment>
<feature type="transmembrane region" description="Helical" evidence="11">
    <location>
        <begin position="232"/>
        <end position="258"/>
    </location>
</feature>
<dbReference type="PRINTS" id="PR00385">
    <property type="entry name" value="P450"/>
</dbReference>
<evidence type="ECO:0000256" key="9">
    <source>
        <dbReference type="ARBA" id="ARBA00023136"/>
    </source>
</evidence>
<dbReference type="InterPro" id="IPR002401">
    <property type="entry name" value="Cyt_P450_E_grp-I"/>
</dbReference>
<comment type="caution">
    <text evidence="12">The sequence shown here is derived from an EMBL/GenBank/DDBJ whole genome shotgun (WGS) entry which is preliminary data.</text>
</comment>
<evidence type="ECO:0000313" key="13">
    <source>
        <dbReference type="Proteomes" id="UP000290289"/>
    </source>
</evidence>
<reference evidence="12 13" key="1">
    <citation type="submission" date="2018-10" db="EMBL/GenBank/DDBJ databases">
        <title>A high-quality apple genome assembly.</title>
        <authorList>
            <person name="Hu J."/>
        </authorList>
    </citation>
    <scope>NUCLEOTIDE SEQUENCE [LARGE SCALE GENOMIC DNA]</scope>
    <source>
        <strain evidence="13">cv. HFTH1</strain>
        <tissue evidence="12">Young leaf</tissue>
    </source>
</reference>
<dbReference type="FunFam" id="1.10.630.10:FF:000023">
    <property type="entry name" value="Cytochrome P450 family protein"/>
    <property type="match status" value="1"/>
</dbReference>
<sequence>MEKFMQDLIQERREKQSGSVSEQRSKSMVDVLLALQETEPEYYTDEIIRGMLQVILAAGTDTSSGTMEWALSLLLNNPEALAKAETEMDIHIGQSRLLEESDLAKLPYLHGIINETLRMPIACPTRFIEDCTVGGFHVPRGTMLLVNIWAIQNNPKLWAQPGQFKPERFMNGQGERDGFVLLPFGTGRRGCPGEGLAMRMVGLALGSLIQIGEEMVDMTEGPGLTMPKALPLIANISMETSFFFFFFYFLLFIFFLFLKNYLQKINKKLPPSPSLCFPVIGHLYLFKKPLHRTLAKLSNKHGPITYLRFGSRPVLLVSSPSAAEECFTKNDITFANRPKFLSGKHLGYNYSSLTWASYGSHWRNLRRIASLELLSSNRLQMFHGIRADEVRSLICLLFRGSNGREFQSFEMKSTFFELTLNVVMRMIAGKRYYGEHMADLEQAKRFKQIVTESFELSGVTNIGDFVPVLKYLGVTGLEKKLVILQKKRDGFMQDLIEEHRKLQRGSVSEQKRKTMVEVLLSLQETEPEYYTDEILRGIMQVMLSAGTDTSSGTMEWALSLLLNNPDALAKAQTEIDIHIGQSCRLLEESDLPKLPYLQGIINETLRMYPAGPLLVPHESSEDCLVGGFHVPRGTMLLVNIWAIQHNPKLWAQPDQFKPERFQNLQEERDGFVWLPFGAGRRGCPGEGLATRIVGLALGSLIQCFDWERIGEEMVDMSEGTGLSMPRAHPLLAKCRPRPKMLSLLSQL</sequence>
<keyword evidence="6" id="KW-0560">Oxidoreductase</keyword>
<protein>
    <recommendedName>
        <fullName evidence="14">Isoflavone 2'-hydroxylase</fullName>
    </recommendedName>
</protein>
<evidence type="ECO:0000256" key="3">
    <source>
        <dbReference type="ARBA" id="ARBA00010617"/>
    </source>
</evidence>
<dbReference type="EMBL" id="RDQH01000341">
    <property type="protein sequence ID" value="RXH72831.1"/>
    <property type="molecule type" value="Genomic_DNA"/>
</dbReference>
<evidence type="ECO:0000256" key="2">
    <source>
        <dbReference type="ARBA" id="ARBA00004370"/>
    </source>
</evidence>
<evidence type="ECO:0000256" key="7">
    <source>
        <dbReference type="ARBA" id="ARBA00023004"/>
    </source>
</evidence>
<organism evidence="12 13">
    <name type="scientific">Malus domestica</name>
    <name type="common">Apple</name>
    <name type="synonym">Pyrus malus</name>
    <dbReference type="NCBI Taxonomy" id="3750"/>
    <lineage>
        <taxon>Eukaryota</taxon>
        <taxon>Viridiplantae</taxon>
        <taxon>Streptophyta</taxon>
        <taxon>Embryophyta</taxon>
        <taxon>Tracheophyta</taxon>
        <taxon>Spermatophyta</taxon>
        <taxon>Magnoliopsida</taxon>
        <taxon>eudicotyledons</taxon>
        <taxon>Gunneridae</taxon>
        <taxon>Pentapetalae</taxon>
        <taxon>rosids</taxon>
        <taxon>fabids</taxon>
        <taxon>Rosales</taxon>
        <taxon>Rosaceae</taxon>
        <taxon>Amygdaloideae</taxon>
        <taxon>Maleae</taxon>
        <taxon>Malus</taxon>
    </lineage>
</organism>
<keyword evidence="11" id="KW-1133">Transmembrane helix</keyword>
<dbReference type="PROSITE" id="PS00086">
    <property type="entry name" value="CYTOCHROME_P450"/>
    <property type="match status" value="2"/>
</dbReference>
<gene>
    <name evidence="12" type="ORF">DVH24_012515</name>
</gene>
<accession>A0A498HUJ3</accession>
<dbReference type="GO" id="GO:0005506">
    <property type="term" value="F:iron ion binding"/>
    <property type="evidence" value="ECO:0007669"/>
    <property type="project" value="InterPro"/>
</dbReference>
<dbReference type="InterPro" id="IPR036396">
    <property type="entry name" value="Cyt_P450_sf"/>
</dbReference>
<name>A0A498HUJ3_MALDO</name>
<comment type="similarity">
    <text evidence="3">Belongs to the cytochrome P450 family.</text>
</comment>
<keyword evidence="9 11" id="KW-0472">Membrane</keyword>
<feature type="binding site" description="axial binding residue" evidence="10">
    <location>
        <position position="683"/>
    </location>
    <ligand>
        <name>heme</name>
        <dbReference type="ChEBI" id="CHEBI:30413"/>
    </ligand>
    <ligandPart>
        <name>Fe</name>
        <dbReference type="ChEBI" id="CHEBI:18248"/>
    </ligandPart>
</feature>
<keyword evidence="5 10" id="KW-0479">Metal-binding</keyword>
<dbReference type="CDD" id="cd20653">
    <property type="entry name" value="CYP81"/>
    <property type="match status" value="1"/>
</dbReference>
<dbReference type="InterPro" id="IPR001128">
    <property type="entry name" value="Cyt_P450"/>
</dbReference>
<dbReference type="FunFam" id="1.10.630.10:FF:000126">
    <property type="entry name" value="Predicted protein"/>
    <property type="match status" value="1"/>
</dbReference>
<dbReference type="PRINTS" id="PR00463">
    <property type="entry name" value="EP450I"/>
</dbReference>
<dbReference type="GO" id="GO:0020037">
    <property type="term" value="F:heme binding"/>
    <property type="evidence" value="ECO:0007669"/>
    <property type="project" value="InterPro"/>
</dbReference>
<keyword evidence="7 10" id="KW-0408">Iron</keyword>
<evidence type="ECO:0000256" key="11">
    <source>
        <dbReference type="SAM" id="Phobius"/>
    </source>
</evidence>
<dbReference type="InterPro" id="IPR050651">
    <property type="entry name" value="Plant_Cytochrome_P450_Monoox"/>
</dbReference>
<keyword evidence="8" id="KW-0503">Monooxygenase</keyword>
<dbReference type="Pfam" id="PF00067">
    <property type="entry name" value="p450"/>
    <property type="match status" value="2"/>
</dbReference>
<evidence type="ECO:0000256" key="5">
    <source>
        <dbReference type="ARBA" id="ARBA00022723"/>
    </source>
</evidence>
<evidence type="ECO:0000256" key="4">
    <source>
        <dbReference type="ARBA" id="ARBA00022617"/>
    </source>
</evidence>
<dbReference type="GO" id="GO:0016020">
    <property type="term" value="C:membrane"/>
    <property type="evidence" value="ECO:0007669"/>
    <property type="project" value="UniProtKB-SubCell"/>
</dbReference>